<accession>A0A4R8PRU8</accession>
<reference evidence="4 5" key="1">
    <citation type="submission" date="2018-11" db="EMBL/GenBank/DDBJ databases">
        <title>Genome sequence and assembly of Colletotrichum spinosum.</title>
        <authorList>
            <person name="Gan P."/>
            <person name="Shirasu K."/>
        </authorList>
    </citation>
    <scope>NUCLEOTIDE SEQUENCE [LARGE SCALE GENOMIC DNA]</scope>
    <source>
        <strain evidence="4 5">CBS 515.97</strain>
    </source>
</reference>
<gene>
    <name evidence="4" type="ORF">C8035_v003048</name>
</gene>
<comment type="caution">
    <text evidence="4">The sequence shown here is derived from an EMBL/GenBank/DDBJ whole genome shotgun (WGS) entry which is preliminary data.</text>
</comment>
<evidence type="ECO:0000313" key="4">
    <source>
        <dbReference type="EMBL" id="TDZ13934.1"/>
    </source>
</evidence>
<name>A0A4R8PRU8_9PEZI</name>
<keyword evidence="1" id="KW-0175">Coiled coil</keyword>
<dbReference type="Gene3D" id="4.10.280.10">
    <property type="entry name" value="Helix-loop-helix DNA-binding domain"/>
    <property type="match status" value="1"/>
</dbReference>
<dbReference type="SUPFAM" id="SSF47459">
    <property type="entry name" value="HLH, helix-loop-helix DNA-binding domain"/>
    <property type="match status" value="1"/>
</dbReference>
<feature type="region of interest" description="Disordered" evidence="2">
    <location>
        <begin position="148"/>
        <end position="205"/>
    </location>
</feature>
<feature type="coiled-coil region" evidence="1">
    <location>
        <begin position="89"/>
        <end position="123"/>
    </location>
</feature>
<dbReference type="PROSITE" id="PS50888">
    <property type="entry name" value="BHLH"/>
    <property type="match status" value="1"/>
</dbReference>
<proteinExistence type="predicted"/>
<dbReference type="Proteomes" id="UP000295083">
    <property type="component" value="Unassembled WGS sequence"/>
</dbReference>
<dbReference type="CDD" id="cd00083">
    <property type="entry name" value="bHLH_SF"/>
    <property type="match status" value="1"/>
</dbReference>
<feature type="compositionally biased region" description="Polar residues" evidence="2">
    <location>
        <begin position="1"/>
        <end position="17"/>
    </location>
</feature>
<protein>
    <recommendedName>
        <fullName evidence="3">BHLH domain-containing protein</fullName>
    </recommendedName>
</protein>
<evidence type="ECO:0000259" key="3">
    <source>
        <dbReference type="PROSITE" id="PS50888"/>
    </source>
</evidence>
<evidence type="ECO:0000256" key="2">
    <source>
        <dbReference type="SAM" id="MobiDB-lite"/>
    </source>
</evidence>
<dbReference type="GO" id="GO:0046983">
    <property type="term" value="F:protein dimerization activity"/>
    <property type="evidence" value="ECO:0007669"/>
    <property type="project" value="InterPro"/>
</dbReference>
<feature type="domain" description="BHLH" evidence="3">
    <location>
        <begin position="38"/>
        <end position="92"/>
    </location>
</feature>
<dbReference type="InterPro" id="IPR036638">
    <property type="entry name" value="HLH_DNA-bd_sf"/>
</dbReference>
<dbReference type="InterPro" id="IPR011598">
    <property type="entry name" value="bHLH_dom"/>
</dbReference>
<keyword evidence="5" id="KW-1185">Reference proteome</keyword>
<evidence type="ECO:0000256" key="1">
    <source>
        <dbReference type="SAM" id="Coils"/>
    </source>
</evidence>
<dbReference type="EMBL" id="QAPG01010709">
    <property type="protein sequence ID" value="TDZ13934.1"/>
    <property type="molecule type" value="Genomic_DNA"/>
</dbReference>
<feature type="compositionally biased region" description="Polar residues" evidence="2">
    <location>
        <begin position="151"/>
        <end position="173"/>
    </location>
</feature>
<dbReference type="AlphaFoldDB" id="A0A4R8PRU8"/>
<sequence>MNKTAQSTASPGPNSTAPPEANPVKKLNKKRVRNFTADDRAAHRIFEKGRREAFKERLIELATQIPALNETDPQRLSKHVVVDESIARHKLLESQCLEALQNIRSLTQERDELLVEVNNWRRSTGASQRQSRRASVNLDGLIEVEKDSQRRASTVRPSQTSRKISEQSGSSVDDQTRGDRATNSLSDDAASGQRGLPSEPAQDDRAVSELDGLLLDASWHRNSQAQTSAFAPESSMNALGIPDHQPSLQGNLSDSMSAPPRADMDGMEDYQLLGIGSHQPMDYQNMNAMGFSAETTFESTQIPPLSPSYLTSAASMQQGMSFQTTHQQQWVSWPG</sequence>
<organism evidence="4 5">
    <name type="scientific">Colletotrichum spinosum</name>
    <dbReference type="NCBI Taxonomy" id="1347390"/>
    <lineage>
        <taxon>Eukaryota</taxon>
        <taxon>Fungi</taxon>
        <taxon>Dikarya</taxon>
        <taxon>Ascomycota</taxon>
        <taxon>Pezizomycotina</taxon>
        <taxon>Sordariomycetes</taxon>
        <taxon>Hypocreomycetidae</taxon>
        <taxon>Glomerellales</taxon>
        <taxon>Glomerellaceae</taxon>
        <taxon>Colletotrichum</taxon>
        <taxon>Colletotrichum orbiculare species complex</taxon>
    </lineage>
</organism>
<evidence type="ECO:0000313" key="5">
    <source>
        <dbReference type="Proteomes" id="UP000295083"/>
    </source>
</evidence>
<feature type="region of interest" description="Disordered" evidence="2">
    <location>
        <begin position="1"/>
        <end position="32"/>
    </location>
</feature>